<dbReference type="Proteomes" id="UP001054945">
    <property type="component" value="Unassembled WGS sequence"/>
</dbReference>
<keyword evidence="2" id="KW-1185">Reference proteome</keyword>
<comment type="caution">
    <text evidence="1">The sequence shown here is derived from an EMBL/GenBank/DDBJ whole genome shotgun (WGS) entry which is preliminary data.</text>
</comment>
<accession>A0AAV4VAH0</accession>
<proteinExistence type="predicted"/>
<dbReference type="AlphaFoldDB" id="A0AAV4VAH0"/>
<reference evidence="1 2" key="1">
    <citation type="submission" date="2021-06" db="EMBL/GenBank/DDBJ databases">
        <title>Caerostris extrusa draft genome.</title>
        <authorList>
            <person name="Kono N."/>
            <person name="Arakawa K."/>
        </authorList>
    </citation>
    <scope>NUCLEOTIDE SEQUENCE [LARGE SCALE GENOMIC DNA]</scope>
</reference>
<evidence type="ECO:0000313" key="1">
    <source>
        <dbReference type="EMBL" id="GIY67122.1"/>
    </source>
</evidence>
<gene>
    <name evidence="1" type="ORF">CEXT_680091</name>
</gene>
<organism evidence="1 2">
    <name type="scientific">Caerostris extrusa</name>
    <name type="common">Bark spider</name>
    <name type="synonym">Caerostris bankana</name>
    <dbReference type="NCBI Taxonomy" id="172846"/>
    <lineage>
        <taxon>Eukaryota</taxon>
        <taxon>Metazoa</taxon>
        <taxon>Ecdysozoa</taxon>
        <taxon>Arthropoda</taxon>
        <taxon>Chelicerata</taxon>
        <taxon>Arachnida</taxon>
        <taxon>Araneae</taxon>
        <taxon>Araneomorphae</taxon>
        <taxon>Entelegynae</taxon>
        <taxon>Araneoidea</taxon>
        <taxon>Araneidae</taxon>
        <taxon>Caerostris</taxon>
    </lineage>
</organism>
<dbReference type="EMBL" id="BPLR01014204">
    <property type="protein sequence ID" value="GIY67122.1"/>
    <property type="molecule type" value="Genomic_DNA"/>
</dbReference>
<name>A0AAV4VAH0_CAEEX</name>
<evidence type="ECO:0000313" key="2">
    <source>
        <dbReference type="Proteomes" id="UP001054945"/>
    </source>
</evidence>
<protein>
    <submittedName>
        <fullName evidence="1">Uncharacterized protein</fullName>
    </submittedName>
</protein>
<sequence length="177" mass="19756">MGSERPILCNNLSSFGNLPKAQQLVIGVVALTTREGKQWCGKMHAFTLFCLTVTPHTVGHSREDHRPQGAVGTSTLVLPGPERAETEMLFSRLNSPVLNHSLQIKSAGRDLGEPPPTPRQGAERWLRHHGHFPAWQPLWFEWKEADTFAVGRGVDHCSLIMQCEQQVTGDQGEDWDK</sequence>